<evidence type="ECO:0000256" key="1">
    <source>
        <dbReference type="SAM" id="MobiDB-lite"/>
    </source>
</evidence>
<comment type="caution">
    <text evidence="3">The sequence shown here is derived from an EMBL/GenBank/DDBJ whole genome shotgun (WGS) entry which is preliminary data.</text>
</comment>
<protein>
    <submittedName>
        <fullName evidence="3">Uncharacterized protein</fullName>
    </submittedName>
</protein>
<keyword evidence="2" id="KW-1133">Transmembrane helix</keyword>
<feature type="transmembrane region" description="Helical" evidence="2">
    <location>
        <begin position="199"/>
        <end position="221"/>
    </location>
</feature>
<sequence length="246" mass="27209">MKSVDEDCNVPPPNKISPKEVLGNRKLSSTSHATNNGFVMGNSPSSPCQNVLDTINDRIVSDVDVHGQSLESSCLLHVPFGFAQNNHDCQDEPTNRPSAEKLVEDMHSKTYLLPLEIVVTNSGLPEGKTDGDEDNSFGMEVKIQNSERLDLEDSRMCDNPITKLTGVQNDGPKRNFSMQKSALSAHMKKRLSMGKRRKLFMYLISVTGILILTVSIVHLIFSYSVNCLGEYKFLLSLSSGQYGIDQ</sequence>
<dbReference type="EMBL" id="JAWJWE010000009">
    <property type="protein sequence ID" value="KAK6631137.1"/>
    <property type="molecule type" value="Genomic_DNA"/>
</dbReference>
<keyword evidence="2" id="KW-0472">Membrane</keyword>
<dbReference type="Proteomes" id="UP001372834">
    <property type="component" value="Unassembled WGS sequence"/>
</dbReference>
<organism evidence="3 4">
    <name type="scientific">Polyplax serrata</name>
    <name type="common">Common mouse louse</name>
    <dbReference type="NCBI Taxonomy" id="468196"/>
    <lineage>
        <taxon>Eukaryota</taxon>
        <taxon>Metazoa</taxon>
        <taxon>Ecdysozoa</taxon>
        <taxon>Arthropoda</taxon>
        <taxon>Hexapoda</taxon>
        <taxon>Insecta</taxon>
        <taxon>Pterygota</taxon>
        <taxon>Neoptera</taxon>
        <taxon>Paraneoptera</taxon>
        <taxon>Psocodea</taxon>
        <taxon>Troctomorpha</taxon>
        <taxon>Phthiraptera</taxon>
        <taxon>Anoplura</taxon>
        <taxon>Polyplacidae</taxon>
        <taxon>Polyplax</taxon>
    </lineage>
</organism>
<evidence type="ECO:0000313" key="3">
    <source>
        <dbReference type="EMBL" id="KAK6631137.1"/>
    </source>
</evidence>
<evidence type="ECO:0000256" key="2">
    <source>
        <dbReference type="SAM" id="Phobius"/>
    </source>
</evidence>
<feature type="region of interest" description="Disordered" evidence="1">
    <location>
        <begin position="1"/>
        <end position="20"/>
    </location>
</feature>
<evidence type="ECO:0000313" key="4">
    <source>
        <dbReference type="Proteomes" id="UP001372834"/>
    </source>
</evidence>
<accession>A0AAN8P477</accession>
<keyword evidence="2" id="KW-0812">Transmembrane</keyword>
<proteinExistence type="predicted"/>
<dbReference type="AlphaFoldDB" id="A0AAN8P477"/>
<name>A0AAN8P477_POLSC</name>
<reference evidence="3 4" key="1">
    <citation type="submission" date="2023-10" db="EMBL/GenBank/DDBJ databases">
        <title>Genomes of two closely related lineages of the louse Polyplax serrata with different host specificities.</title>
        <authorList>
            <person name="Martinu J."/>
            <person name="Tarabai H."/>
            <person name="Stefka J."/>
            <person name="Hypsa V."/>
        </authorList>
    </citation>
    <scope>NUCLEOTIDE SEQUENCE [LARGE SCALE GENOMIC DNA]</scope>
    <source>
        <strain evidence="3">HR10_N</strain>
    </source>
</reference>
<gene>
    <name evidence="3" type="ORF">RUM43_014233</name>
</gene>